<dbReference type="AlphaFoldDB" id="A0A1R3JEZ6"/>
<evidence type="ECO:0000313" key="7">
    <source>
        <dbReference type="Proteomes" id="UP000187203"/>
    </source>
</evidence>
<evidence type="ECO:0000256" key="3">
    <source>
        <dbReference type="ARBA" id="ARBA00022777"/>
    </source>
</evidence>
<protein>
    <submittedName>
        <fullName evidence="6">Mevalonate kinase</fullName>
    </submittedName>
</protein>
<sequence length="346" mass="38308">MPGVLQFFDEAAKVDDCETSDESDWEKTRAHYFIDKEPNLNVYEETGKTYSLVLKEEVIKEEFDKMMEERYKDGAGEEWSTIIQSNALDDLSLATGEERLRELMEMNQGLLLAVGFSHTSIETILQTSMKYKLASKLTGAGGGGCVLTFLPTHLLGKVLDELQKELESYGFQCFTASSGGLLPCILDLHMEQILHGSASQLQTRIPLGVQQFVLIMQANFKLEFLLGCSSLFWDNYNKTDDVTISWETKVTTNQNSACAIGGNDQVGARDKAITFTEDSLHYVRIGGRGGEGKERSLSYSSSEAANAVGVPLAGPLQKSELWWRRQETRSSAVKVTAIVAAEEVVV</sequence>
<accession>A0A1R3JEZ6</accession>
<evidence type="ECO:0000256" key="2">
    <source>
        <dbReference type="ARBA" id="ARBA00022679"/>
    </source>
</evidence>
<dbReference type="Gene3D" id="3.30.70.890">
    <property type="entry name" value="GHMP kinase, C-terminal domain"/>
    <property type="match status" value="1"/>
</dbReference>
<keyword evidence="3 6" id="KW-0418">Kinase</keyword>
<keyword evidence="4" id="KW-0460">Magnesium</keyword>
<feature type="domain" description="GHMP kinase C-terminal" evidence="5">
    <location>
        <begin position="98"/>
        <end position="166"/>
    </location>
</feature>
<evidence type="ECO:0000256" key="4">
    <source>
        <dbReference type="ARBA" id="ARBA00022842"/>
    </source>
</evidence>
<proteinExistence type="predicted"/>
<reference evidence="7" key="1">
    <citation type="submission" date="2013-09" db="EMBL/GenBank/DDBJ databases">
        <title>Corchorus olitorius genome sequencing.</title>
        <authorList>
            <person name="Alam M."/>
            <person name="Haque M.S."/>
            <person name="Islam M.S."/>
            <person name="Emdad E.M."/>
            <person name="Islam M.M."/>
            <person name="Ahmed B."/>
            <person name="Halim A."/>
            <person name="Hossen Q.M.M."/>
            <person name="Hossain M.Z."/>
            <person name="Ahmed R."/>
            <person name="Khan M.M."/>
            <person name="Islam R."/>
            <person name="Rashid M.M."/>
            <person name="Khan S.A."/>
            <person name="Rahman M.S."/>
            <person name="Alam M."/>
            <person name="Yahiya A.S."/>
            <person name="Khan M.S."/>
            <person name="Azam M.S."/>
            <person name="Haque T."/>
            <person name="Lashkar M.Z.H."/>
            <person name="Akhand A.I."/>
            <person name="Morshed G."/>
            <person name="Roy S."/>
            <person name="Uddin K.S."/>
            <person name="Rabeya T."/>
            <person name="Hossain A.S."/>
            <person name="Chowdhury A."/>
            <person name="Snigdha A.R."/>
            <person name="Mortoza M.S."/>
            <person name="Matin S.A."/>
            <person name="Hoque S.M.E."/>
            <person name="Islam M.K."/>
            <person name="Roy D.K."/>
            <person name="Haider R."/>
            <person name="Moosa M.M."/>
            <person name="Elias S.M."/>
            <person name="Hasan A.M."/>
            <person name="Jahan S."/>
            <person name="Shafiuddin M."/>
            <person name="Mahmood N."/>
            <person name="Shommy N.S."/>
        </authorList>
    </citation>
    <scope>NUCLEOTIDE SEQUENCE [LARGE SCALE GENOMIC DNA]</scope>
    <source>
        <strain evidence="7">cv. O-4</strain>
    </source>
</reference>
<dbReference type="InterPro" id="IPR006205">
    <property type="entry name" value="Mev_gal_kin"/>
</dbReference>
<keyword evidence="1" id="KW-0963">Cytoplasm</keyword>
<evidence type="ECO:0000259" key="5">
    <source>
        <dbReference type="Pfam" id="PF08544"/>
    </source>
</evidence>
<dbReference type="GO" id="GO:0005829">
    <property type="term" value="C:cytosol"/>
    <property type="evidence" value="ECO:0007669"/>
    <property type="project" value="TreeGrafter"/>
</dbReference>
<dbReference type="PANTHER" id="PTHR43290">
    <property type="entry name" value="MEVALONATE KINASE"/>
    <property type="match status" value="1"/>
</dbReference>
<comment type="caution">
    <text evidence="6">The sequence shown here is derived from an EMBL/GenBank/DDBJ whole genome shotgun (WGS) entry which is preliminary data.</text>
</comment>
<dbReference type="SUPFAM" id="SSF55060">
    <property type="entry name" value="GHMP Kinase, C-terminal domain"/>
    <property type="match status" value="1"/>
</dbReference>
<dbReference type="GO" id="GO:0019287">
    <property type="term" value="P:isopentenyl diphosphate biosynthetic process, mevalonate pathway"/>
    <property type="evidence" value="ECO:0007669"/>
    <property type="project" value="TreeGrafter"/>
</dbReference>
<dbReference type="Proteomes" id="UP000187203">
    <property type="component" value="Unassembled WGS sequence"/>
</dbReference>
<organism evidence="6 7">
    <name type="scientific">Corchorus olitorius</name>
    <dbReference type="NCBI Taxonomy" id="93759"/>
    <lineage>
        <taxon>Eukaryota</taxon>
        <taxon>Viridiplantae</taxon>
        <taxon>Streptophyta</taxon>
        <taxon>Embryophyta</taxon>
        <taxon>Tracheophyta</taxon>
        <taxon>Spermatophyta</taxon>
        <taxon>Magnoliopsida</taxon>
        <taxon>eudicotyledons</taxon>
        <taxon>Gunneridae</taxon>
        <taxon>Pentapetalae</taxon>
        <taxon>rosids</taxon>
        <taxon>malvids</taxon>
        <taxon>Malvales</taxon>
        <taxon>Malvaceae</taxon>
        <taxon>Grewioideae</taxon>
        <taxon>Apeibeae</taxon>
        <taxon>Corchorus</taxon>
    </lineage>
</organism>
<dbReference type="EMBL" id="AWUE01016263">
    <property type="protein sequence ID" value="OMO93396.1"/>
    <property type="molecule type" value="Genomic_DNA"/>
</dbReference>
<dbReference type="Pfam" id="PF08544">
    <property type="entry name" value="GHMP_kinases_C"/>
    <property type="match status" value="1"/>
</dbReference>
<keyword evidence="2" id="KW-0808">Transferase</keyword>
<dbReference type="STRING" id="93759.A0A1R3JEZ6"/>
<evidence type="ECO:0000313" key="6">
    <source>
        <dbReference type="EMBL" id="OMO93396.1"/>
    </source>
</evidence>
<dbReference type="GO" id="GO:0004496">
    <property type="term" value="F:mevalonate kinase activity"/>
    <property type="evidence" value="ECO:0007669"/>
    <property type="project" value="InterPro"/>
</dbReference>
<dbReference type="OrthoDB" id="1652964at2759"/>
<name>A0A1R3JEZ6_9ROSI</name>
<gene>
    <name evidence="6" type="ORF">COLO4_16926</name>
</gene>
<keyword evidence="7" id="KW-1185">Reference proteome</keyword>
<dbReference type="GO" id="GO:0005524">
    <property type="term" value="F:ATP binding"/>
    <property type="evidence" value="ECO:0007669"/>
    <property type="project" value="InterPro"/>
</dbReference>
<dbReference type="PANTHER" id="PTHR43290:SF2">
    <property type="entry name" value="MEVALONATE KINASE"/>
    <property type="match status" value="1"/>
</dbReference>
<dbReference type="InterPro" id="IPR036554">
    <property type="entry name" value="GHMP_kinase_C_sf"/>
</dbReference>
<evidence type="ECO:0000256" key="1">
    <source>
        <dbReference type="ARBA" id="ARBA00022490"/>
    </source>
</evidence>
<dbReference type="InterPro" id="IPR013750">
    <property type="entry name" value="GHMP_kinase_C_dom"/>
</dbReference>